<gene>
    <name evidence="1" type="ORF">Psal009_00443</name>
</gene>
<protein>
    <submittedName>
        <fullName evidence="1">Uncharacterized protein</fullName>
    </submittedName>
</protein>
<dbReference type="RefSeq" id="WP_036780017.1">
    <property type="nucleotide sequence ID" value="NZ_CP038894.1"/>
</dbReference>
<dbReference type="EMBL" id="CP038908">
    <property type="protein sequence ID" value="QGO04574.1"/>
    <property type="molecule type" value="Genomic_DNA"/>
</dbReference>
<sequence>MFKNKEKLSIAINQSIDWLKDNKPKNWYSISHRSHDFKSELSALIALKGKVEDSTYTIEDVKDCIRATGKHKHSFISFLHDSGFKGLNHNLERDSGYIDMKSLFFENFKQEDRQSIYNTALSLD</sequence>
<keyword evidence="2" id="KW-1185">Reference proteome</keyword>
<dbReference type="AlphaFoldDB" id="A0A9Q6LIL2"/>
<proteinExistence type="predicted"/>
<organism evidence="1 2">
    <name type="scientific">Piscirickettsia salmonis</name>
    <dbReference type="NCBI Taxonomy" id="1238"/>
    <lineage>
        <taxon>Bacteria</taxon>
        <taxon>Pseudomonadati</taxon>
        <taxon>Pseudomonadota</taxon>
        <taxon>Gammaproteobacteria</taxon>
        <taxon>Thiotrichales</taxon>
        <taxon>Piscirickettsiaceae</taxon>
        <taxon>Piscirickettsia</taxon>
    </lineage>
</organism>
<evidence type="ECO:0000313" key="2">
    <source>
        <dbReference type="Proteomes" id="UP000422232"/>
    </source>
</evidence>
<accession>A0A9Q6LIL2</accession>
<dbReference type="Proteomes" id="UP000422232">
    <property type="component" value="Chromosome"/>
</dbReference>
<evidence type="ECO:0000313" key="1">
    <source>
        <dbReference type="EMBL" id="QGO04574.1"/>
    </source>
</evidence>
<name>A0A9Q6LIL2_PISSA</name>
<reference evidence="1 2" key="1">
    <citation type="submission" date="2019-04" db="EMBL/GenBank/DDBJ databases">
        <title>Complete genome sequencing of Piscirickettsia salmonis strain Psal-009.</title>
        <authorList>
            <person name="Schober I."/>
            <person name="Bunk B."/>
            <person name="Sproer C."/>
            <person name="Carril G.P."/>
            <person name="Riedel T."/>
            <person name="Flores-Herrera P.A."/>
            <person name="Nourdin-Galindo G."/>
            <person name="Marshall S.H."/>
            <person name="Overmann J."/>
        </authorList>
    </citation>
    <scope>NUCLEOTIDE SEQUENCE [LARGE SCALE GENOMIC DNA]</scope>
    <source>
        <strain evidence="1 2">Psal-009</strain>
    </source>
</reference>